<gene>
    <name evidence="1" type="ORF">N8E88_03625</name>
</gene>
<evidence type="ECO:0000313" key="1">
    <source>
        <dbReference type="EMBL" id="UXN57443.1"/>
    </source>
</evidence>
<keyword evidence="2" id="KW-1185">Reference proteome</keyword>
<dbReference type="EMBL" id="CP104970">
    <property type="protein sequence ID" value="UXN57443.1"/>
    <property type="molecule type" value="Genomic_DNA"/>
</dbReference>
<evidence type="ECO:0000313" key="2">
    <source>
        <dbReference type="Proteomes" id="UP001061991"/>
    </source>
</evidence>
<geneLocation type="plasmid" evidence="1 2">
    <name>p_unnamed3</name>
</geneLocation>
<organism evidence="1 2">
    <name type="scientific">Phyllobacterium zundukense</name>
    <dbReference type="NCBI Taxonomy" id="1867719"/>
    <lineage>
        <taxon>Bacteria</taxon>
        <taxon>Pseudomonadati</taxon>
        <taxon>Pseudomonadota</taxon>
        <taxon>Alphaproteobacteria</taxon>
        <taxon>Hyphomicrobiales</taxon>
        <taxon>Phyllobacteriaceae</taxon>
        <taxon>Phyllobacterium</taxon>
    </lineage>
</organism>
<accession>A0ACD4CV27</accession>
<name>A0ACD4CV27_9HYPH</name>
<dbReference type="Proteomes" id="UP001061991">
    <property type="component" value="Plasmid p_unnamed3"/>
</dbReference>
<protein>
    <submittedName>
        <fullName evidence="1">Uncharacterized protein</fullName>
    </submittedName>
</protein>
<keyword evidence="1" id="KW-0614">Plasmid</keyword>
<proteinExistence type="predicted"/>
<sequence>MAIAILSEAVLQFNVLAAPPGTYWHDANIIREVLGLVLTQATRMAVAEYHQSRIWEPMGAEADASWGC</sequence>
<reference evidence="1" key="1">
    <citation type="submission" date="2022-09" db="EMBL/GenBank/DDBJ databases">
        <title>Interaction between co-microsymbionts with complementary sets of symbiotic genes in legume-rhizobium systems.</title>
        <authorList>
            <person name="Safronova V."/>
            <person name="Sazanova A."/>
            <person name="Afonin A."/>
            <person name="Chirak E."/>
        </authorList>
    </citation>
    <scope>NUCLEOTIDE SEQUENCE</scope>
    <source>
        <strain evidence="1">A18/3m</strain>
    </source>
</reference>